<evidence type="ECO:0000256" key="3">
    <source>
        <dbReference type="ARBA" id="ARBA00022801"/>
    </source>
</evidence>
<dbReference type="GO" id="GO:0006629">
    <property type="term" value="P:lipid metabolic process"/>
    <property type="evidence" value="ECO:0007669"/>
    <property type="project" value="InterPro"/>
</dbReference>
<gene>
    <name evidence="6" type="ORF">BN1211_1150</name>
    <name evidence="7" type="ORF">CYBJADRAFT_160453</name>
</gene>
<evidence type="ECO:0000313" key="6">
    <source>
        <dbReference type="EMBL" id="CEP21126.1"/>
    </source>
</evidence>
<dbReference type="GeneID" id="30987927"/>
<dbReference type="RefSeq" id="XP_020073535.1">
    <property type="nucleotide sequence ID" value="XM_020213531.1"/>
</dbReference>
<dbReference type="EMBL" id="CDQK01000001">
    <property type="protein sequence ID" value="CEP21126.1"/>
    <property type="molecule type" value="Genomic_DNA"/>
</dbReference>
<feature type="region of interest" description="Disordered" evidence="4">
    <location>
        <begin position="1"/>
        <end position="35"/>
    </location>
</feature>
<keyword evidence="3 7" id="KW-0378">Hydrolase</keyword>
<dbReference type="InterPro" id="IPR051299">
    <property type="entry name" value="AB_hydrolase_lip/est"/>
</dbReference>
<feature type="domain" description="Fungal lipase-type" evidence="5">
    <location>
        <begin position="151"/>
        <end position="288"/>
    </location>
</feature>
<evidence type="ECO:0000256" key="4">
    <source>
        <dbReference type="SAM" id="MobiDB-lite"/>
    </source>
</evidence>
<name>A0A0H5C0F9_CYBJN</name>
<dbReference type="CDD" id="cd00741">
    <property type="entry name" value="Lipase"/>
    <property type="match status" value="1"/>
</dbReference>
<evidence type="ECO:0000256" key="1">
    <source>
        <dbReference type="ARBA" id="ARBA00013279"/>
    </source>
</evidence>
<dbReference type="GO" id="GO:0004806">
    <property type="term" value="F:triacylglycerol lipase activity"/>
    <property type="evidence" value="ECO:0007669"/>
    <property type="project" value="UniProtKB-EC"/>
</dbReference>
<reference evidence="6" key="1">
    <citation type="submission" date="2014-12" db="EMBL/GenBank/DDBJ databases">
        <authorList>
            <person name="Jaenicke S."/>
        </authorList>
    </citation>
    <scope>NUCLEOTIDE SEQUENCE [LARGE SCALE GENOMIC DNA]</scope>
    <source>
        <strain evidence="6">CBS1600</strain>
    </source>
</reference>
<dbReference type="InterPro" id="IPR002921">
    <property type="entry name" value="Fungal_lipase-type"/>
</dbReference>
<protein>
    <recommendedName>
        <fullName evidence="1">triacylglycerol lipase</fullName>
        <ecNumber evidence="1">3.1.1.3</ecNumber>
    </recommendedName>
</protein>
<keyword evidence="9" id="KW-1185">Reference proteome</keyword>
<dbReference type="PANTHER" id="PTHR46640">
    <property type="entry name" value="TRIACYLGLYCEROL LIPASE, PUTATIVE (AFU_ORTHOLOGUE AFUA_6G06510)-RELATED"/>
    <property type="match status" value="1"/>
</dbReference>
<dbReference type="Pfam" id="PF01764">
    <property type="entry name" value="Lipase_3"/>
    <property type="match status" value="1"/>
</dbReference>
<dbReference type="Proteomes" id="UP000094389">
    <property type="component" value="Unassembled WGS sequence"/>
</dbReference>
<sequence length="384" mass="42157">MAELISQVSSLSSKIQSETKFLGEPEQTSEGRRASSRWSYATPKFSKSKEEMLKDLPTAYPAVVNCANFSKLAYKPLSQGKSYDLIDGDSNAKMFKDVFGSKVDDELTVLESFTDKSVSGYLGKVDSSKSIVVAFKAGLELLTSSTSDYKPLTKANPHLSGLKVMSTLQDSLSALESKFAIVETLKSTMDKYSGYKLYIVGHSVGGSIAALFGFEAQNLGYKPTIVTFGAPKVGTDTTPSNYLKKIVKLFEILSDVIDKADMFEHITSSKFAVFINVETVGDVVPTLPLSFQKLGGVPFFLKDVAPDYPQFLYTQDVDYRLNSRSAIRQGSRYNKGLVDSGASLESKLKELFESVEDYSLEEVAKSSKKADYLVSFETTLKSKL</sequence>
<dbReference type="CDD" id="cd00519">
    <property type="entry name" value="Lipase_3"/>
    <property type="match status" value="1"/>
</dbReference>
<dbReference type="Gene3D" id="3.40.50.1820">
    <property type="entry name" value="alpha/beta hydrolase"/>
    <property type="match status" value="1"/>
</dbReference>
<evidence type="ECO:0000313" key="8">
    <source>
        <dbReference type="Proteomes" id="UP000038830"/>
    </source>
</evidence>
<reference evidence="7 9" key="3">
    <citation type="journal article" date="2016" name="Proc. Natl. Acad. Sci. U.S.A.">
        <title>Comparative genomics of biotechnologically important yeasts.</title>
        <authorList>
            <person name="Riley R."/>
            <person name="Haridas S."/>
            <person name="Wolfe K.H."/>
            <person name="Lopes M.R."/>
            <person name="Hittinger C.T."/>
            <person name="Goeker M."/>
            <person name="Salamov A.A."/>
            <person name="Wisecaver J.H."/>
            <person name="Long T.M."/>
            <person name="Calvey C.H."/>
            <person name="Aerts A.L."/>
            <person name="Barry K.W."/>
            <person name="Choi C."/>
            <person name="Clum A."/>
            <person name="Coughlan A.Y."/>
            <person name="Deshpande S."/>
            <person name="Douglass A.P."/>
            <person name="Hanson S.J."/>
            <person name="Klenk H.-P."/>
            <person name="LaButti K.M."/>
            <person name="Lapidus A."/>
            <person name="Lindquist E.A."/>
            <person name="Lipzen A.M."/>
            <person name="Meier-Kolthoff J.P."/>
            <person name="Ohm R.A."/>
            <person name="Otillar R.P."/>
            <person name="Pangilinan J.L."/>
            <person name="Peng Y."/>
            <person name="Rokas A."/>
            <person name="Rosa C.A."/>
            <person name="Scheuner C."/>
            <person name="Sibirny A.A."/>
            <person name="Slot J.C."/>
            <person name="Stielow J.B."/>
            <person name="Sun H."/>
            <person name="Kurtzman C.P."/>
            <person name="Blackwell M."/>
            <person name="Grigoriev I.V."/>
            <person name="Jeffries T.W."/>
        </authorList>
    </citation>
    <scope>NUCLEOTIDE SEQUENCE [LARGE SCALE GENOMIC DNA]</scope>
    <source>
        <strain evidence="9">ATCC 18201 / CBS 1600 / BCRC 20928 / JCM 3617 / NBRC 0987 / NRRL Y-1542</strain>
        <strain evidence="7">NRRL Y-1542</strain>
    </source>
</reference>
<dbReference type="PANTHER" id="PTHR46640:SF1">
    <property type="entry name" value="FUNGAL LIPASE-LIKE DOMAIN-CONTAINING PROTEIN-RELATED"/>
    <property type="match status" value="1"/>
</dbReference>
<keyword evidence="2" id="KW-0732">Signal</keyword>
<accession>A0A1E4SAJ6</accession>
<evidence type="ECO:0000313" key="9">
    <source>
        <dbReference type="Proteomes" id="UP000094389"/>
    </source>
</evidence>
<dbReference type="AlphaFoldDB" id="A0A0H5C0F9"/>
<feature type="compositionally biased region" description="Low complexity" evidence="4">
    <location>
        <begin position="1"/>
        <end position="16"/>
    </location>
</feature>
<evidence type="ECO:0000259" key="5">
    <source>
        <dbReference type="Pfam" id="PF01764"/>
    </source>
</evidence>
<dbReference type="SUPFAM" id="SSF53474">
    <property type="entry name" value="alpha/beta-Hydrolases"/>
    <property type="match status" value="1"/>
</dbReference>
<dbReference type="InterPro" id="IPR029058">
    <property type="entry name" value="AB_hydrolase_fold"/>
</dbReference>
<dbReference type="Proteomes" id="UP000038830">
    <property type="component" value="Unassembled WGS sequence"/>
</dbReference>
<accession>A0A0H5C0F9</accession>
<dbReference type="EMBL" id="KV453925">
    <property type="protein sequence ID" value="ODV76496.1"/>
    <property type="molecule type" value="Genomic_DNA"/>
</dbReference>
<proteinExistence type="predicted"/>
<dbReference type="OrthoDB" id="406844at2759"/>
<evidence type="ECO:0000313" key="7">
    <source>
        <dbReference type="EMBL" id="ODV76496.1"/>
    </source>
</evidence>
<dbReference type="EC" id="3.1.1.3" evidence="1"/>
<organism evidence="6 8">
    <name type="scientific">Cyberlindnera jadinii (strain ATCC 18201 / CBS 1600 / BCRC 20928 / JCM 3617 / NBRC 0987 / NRRL Y-1542)</name>
    <name type="common">Torula yeast</name>
    <name type="synonym">Candida utilis</name>
    <dbReference type="NCBI Taxonomy" id="983966"/>
    <lineage>
        <taxon>Eukaryota</taxon>
        <taxon>Fungi</taxon>
        <taxon>Dikarya</taxon>
        <taxon>Ascomycota</taxon>
        <taxon>Saccharomycotina</taxon>
        <taxon>Saccharomycetes</taxon>
        <taxon>Phaffomycetales</taxon>
        <taxon>Phaffomycetaceae</taxon>
        <taxon>Cyberlindnera</taxon>
    </lineage>
</organism>
<reference evidence="8" key="2">
    <citation type="journal article" date="2015" name="J. Biotechnol.">
        <title>The structure of the Cyberlindnera jadinii genome and its relation to Candida utilis analyzed by the occurrence of single nucleotide polymorphisms.</title>
        <authorList>
            <person name="Rupp O."/>
            <person name="Brinkrolf K."/>
            <person name="Buerth C."/>
            <person name="Kunigo M."/>
            <person name="Schneider J."/>
            <person name="Jaenicke S."/>
            <person name="Goesmann A."/>
            <person name="Puehler A."/>
            <person name="Jaeger K.-E."/>
            <person name="Ernst J.F."/>
        </authorList>
    </citation>
    <scope>NUCLEOTIDE SEQUENCE [LARGE SCALE GENOMIC DNA]</scope>
    <source>
        <strain evidence="8">ATCC 18201 / CBS 1600 / BCRC 20928 / JCM 3617 / NBRC 0987 / NRRL Y-1542</strain>
    </source>
</reference>
<evidence type="ECO:0000256" key="2">
    <source>
        <dbReference type="ARBA" id="ARBA00022729"/>
    </source>
</evidence>